<evidence type="ECO:0000313" key="2">
    <source>
        <dbReference type="Proteomes" id="UP000054564"/>
    </source>
</evidence>
<evidence type="ECO:0000313" key="1">
    <source>
        <dbReference type="EMBL" id="KNE86544.1"/>
    </source>
</evidence>
<protein>
    <submittedName>
        <fullName evidence="1">Uncharacterized protein</fullName>
    </submittedName>
</protein>
<dbReference type="EMBL" id="AJIL01009181">
    <property type="protein sequence ID" value="KNE86544.1"/>
    <property type="molecule type" value="Genomic_DNA"/>
</dbReference>
<comment type="caution">
    <text evidence="1">The sequence shown here is derived from an EMBL/GenBank/DDBJ whole genome shotgun (WGS) entry which is preliminary data.</text>
</comment>
<keyword evidence="2" id="KW-1185">Reference proteome</keyword>
<dbReference type="Proteomes" id="UP000054564">
    <property type="component" value="Unassembled WGS sequence"/>
</dbReference>
<dbReference type="AlphaFoldDB" id="A0A0L0UIM1"/>
<name>A0A0L0UIM1_9BASI</name>
<gene>
    <name evidence="1" type="ORF">PSTG_20094</name>
</gene>
<organism evidence="1 2">
    <name type="scientific">Puccinia striiformis f. sp. tritici PST-78</name>
    <dbReference type="NCBI Taxonomy" id="1165861"/>
    <lineage>
        <taxon>Eukaryota</taxon>
        <taxon>Fungi</taxon>
        <taxon>Dikarya</taxon>
        <taxon>Basidiomycota</taxon>
        <taxon>Pucciniomycotina</taxon>
        <taxon>Pucciniomycetes</taxon>
        <taxon>Pucciniales</taxon>
        <taxon>Pucciniaceae</taxon>
        <taxon>Puccinia</taxon>
    </lineage>
</organism>
<proteinExistence type="predicted"/>
<accession>A0A0L0UIM1</accession>
<feature type="non-terminal residue" evidence="1">
    <location>
        <position position="1"/>
    </location>
</feature>
<sequence length="56" mass="6400">ISALRQTISFAGFRRLRFDIVVESSRELMARGVAPSSIDGVRPADGVEWDQFRYRN</sequence>
<reference evidence="2" key="1">
    <citation type="submission" date="2014-03" db="EMBL/GenBank/DDBJ databases">
        <title>The Genome Sequence of Puccinia striiformis f. sp. tritici PST-78.</title>
        <authorList>
            <consortium name="The Broad Institute Genome Sequencing Platform"/>
            <person name="Cuomo C."/>
            <person name="Hulbert S."/>
            <person name="Chen X."/>
            <person name="Walker B."/>
            <person name="Young S.K."/>
            <person name="Zeng Q."/>
            <person name="Gargeya S."/>
            <person name="Fitzgerald M."/>
            <person name="Haas B."/>
            <person name="Abouelleil A."/>
            <person name="Alvarado L."/>
            <person name="Arachchi H.M."/>
            <person name="Berlin A.M."/>
            <person name="Chapman S.B."/>
            <person name="Goldberg J."/>
            <person name="Griggs A."/>
            <person name="Gujja S."/>
            <person name="Hansen M."/>
            <person name="Howarth C."/>
            <person name="Imamovic A."/>
            <person name="Larimer J."/>
            <person name="McCowan C."/>
            <person name="Montmayeur A."/>
            <person name="Murphy C."/>
            <person name="Neiman D."/>
            <person name="Pearson M."/>
            <person name="Priest M."/>
            <person name="Roberts A."/>
            <person name="Saif S."/>
            <person name="Shea T."/>
            <person name="Sisk P."/>
            <person name="Sykes S."/>
            <person name="Wortman J."/>
            <person name="Nusbaum C."/>
            <person name="Birren B."/>
        </authorList>
    </citation>
    <scope>NUCLEOTIDE SEQUENCE [LARGE SCALE GENOMIC DNA]</scope>
    <source>
        <strain evidence="2">race PST-78</strain>
    </source>
</reference>